<dbReference type="SUPFAM" id="SSF47413">
    <property type="entry name" value="lambda repressor-like DNA-binding domains"/>
    <property type="match status" value="1"/>
</dbReference>
<dbReference type="Pfam" id="PF13693">
    <property type="entry name" value="HTH_35"/>
    <property type="match status" value="1"/>
</dbReference>
<comment type="similarity">
    <text evidence="1">Belongs to the ner transcriptional regulatory family.</text>
</comment>
<sequence>MSNHNSLASQKKELNASSKNWHRAEIIAEVKKKGSSLASLSRVNGLHERTLYNVLDRSWPKGEKIIADFLGLKVSDIWPERYRKNI</sequence>
<reference evidence="6 7" key="1">
    <citation type="submission" date="2016-03" db="EMBL/GenBank/DDBJ databases">
        <title>Genome sequence of Providencia stuartii strain, isolated from the salivary glands of larval Lucilia sericata.</title>
        <authorList>
            <person name="Yuan Y."/>
            <person name="Zhang Y."/>
            <person name="Fu S."/>
            <person name="Crippen T.L."/>
            <person name="Visi D."/>
            <person name="Benbow M.E."/>
            <person name="Allen M."/>
            <person name="Tomberlin J.K."/>
            <person name="Sze S.-H."/>
            <person name="Tarone A.M."/>
        </authorList>
    </citation>
    <scope>NUCLEOTIDE SEQUENCE [LARGE SCALE GENOMIC DNA]</scope>
    <source>
        <strain evidence="6 7">Crippen</strain>
    </source>
</reference>
<evidence type="ECO:0000256" key="2">
    <source>
        <dbReference type="ARBA" id="ARBA00023015"/>
    </source>
</evidence>
<keyword evidence="2" id="KW-0805">Transcription regulation</keyword>
<dbReference type="Proteomes" id="UP000179588">
    <property type="component" value="Unassembled WGS sequence"/>
</dbReference>
<keyword evidence="7" id="KW-1185">Reference proteome</keyword>
<name>A0A1S1HSY1_PROST</name>
<dbReference type="InterPro" id="IPR038722">
    <property type="entry name" value="Ner_HTH_dom"/>
</dbReference>
<dbReference type="Gene3D" id="1.10.260.40">
    <property type="entry name" value="lambda repressor-like DNA-binding domains"/>
    <property type="match status" value="1"/>
</dbReference>
<dbReference type="EMBL" id="LVIE01000035">
    <property type="protein sequence ID" value="OHT25355.1"/>
    <property type="molecule type" value="Genomic_DNA"/>
</dbReference>
<evidence type="ECO:0000313" key="7">
    <source>
        <dbReference type="Proteomes" id="UP000179588"/>
    </source>
</evidence>
<accession>A0A1S1HSY1</accession>
<proteinExistence type="inferred from homology"/>
<keyword evidence="4" id="KW-0804">Transcription</keyword>
<dbReference type="AlphaFoldDB" id="A0A1S1HSY1"/>
<protein>
    <submittedName>
        <fullName evidence="6">Sugar fermentation stimulation protein B</fullName>
    </submittedName>
</protein>
<keyword evidence="3" id="KW-0238">DNA-binding</keyword>
<organism evidence="6 7">
    <name type="scientific">Providencia stuartii</name>
    <dbReference type="NCBI Taxonomy" id="588"/>
    <lineage>
        <taxon>Bacteria</taxon>
        <taxon>Pseudomonadati</taxon>
        <taxon>Pseudomonadota</taxon>
        <taxon>Gammaproteobacteria</taxon>
        <taxon>Enterobacterales</taxon>
        <taxon>Morganellaceae</taxon>
        <taxon>Providencia</taxon>
    </lineage>
</organism>
<evidence type="ECO:0000256" key="3">
    <source>
        <dbReference type="ARBA" id="ARBA00023125"/>
    </source>
</evidence>
<evidence type="ECO:0000259" key="5">
    <source>
        <dbReference type="Pfam" id="PF13693"/>
    </source>
</evidence>
<dbReference type="GO" id="GO:0003677">
    <property type="term" value="F:DNA binding"/>
    <property type="evidence" value="ECO:0007669"/>
    <property type="project" value="UniProtKB-KW"/>
</dbReference>
<evidence type="ECO:0000313" key="6">
    <source>
        <dbReference type="EMBL" id="OHT25355.1"/>
    </source>
</evidence>
<evidence type="ECO:0000256" key="1">
    <source>
        <dbReference type="ARBA" id="ARBA00006157"/>
    </source>
</evidence>
<dbReference type="InterPro" id="IPR010982">
    <property type="entry name" value="Lambda_DNA-bd_dom_sf"/>
</dbReference>
<feature type="domain" description="Ner winged helix-turn-helix DNA-binding" evidence="5">
    <location>
        <begin position="20"/>
        <end position="84"/>
    </location>
</feature>
<comment type="caution">
    <text evidence="6">The sequence shown here is derived from an EMBL/GenBank/DDBJ whole genome shotgun (WGS) entry which is preliminary data.</text>
</comment>
<gene>
    <name evidence="6" type="ORF">A3Q29_13670</name>
</gene>
<evidence type="ECO:0000256" key="4">
    <source>
        <dbReference type="ARBA" id="ARBA00023163"/>
    </source>
</evidence>